<dbReference type="EMBL" id="PYAW01000007">
    <property type="protein sequence ID" value="PSL43911.1"/>
    <property type="molecule type" value="Genomic_DNA"/>
</dbReference>
<keyword evidence="3" id="KW-1185">Reference proteome</keyword>
<feature type="transmembrane region" description="Helical" evidence="1">
    <location>
        <begin position="7"/>
        <end position="28"/>
    </location>
</feature>
<reference evidence="2 3" key="1">
    <citation type="submission" date="2018-03" db="EMBL/GenBank/DDBJ databases">
        <title>Genomic Encyclopedia of Archaeal and Bacterial Type Strains, Phase II (KMG-II): from individual species to whole genera.</title>
        <authorList>
            <person name="Goeker M."/>
        </authorList>
    </citation>
    <scope>NUCLEOTIDE SEQUENCE [LARGE SCALE GENOMIC DNA]</scope>
    <source>
        <strain evidence="2 3">DSM 24859</strain>
    </source>
</reference>
<feature type="transmembrane region" description="Helical" evidence="1">
    <location>
        <begin position="88"/>
        <end position="108"/>
    </location>
</feature>
<keyword evidence="1" id="KW-0812">Transmembrane</keyword>
<dbReference type="AlphaFoldDB" id="A0A2P8HCS2"/>
<comment type="caution">
    <text evidence="2">The sequence shown here is derived from an EMBL/GenBank/DDBJ whole genome shotgun (WGS) entry which is preliminary data.</text>
</comment>
<feature type="transmembrane region" description="Helical" evidence="1">
    <location>
        <begin position="48"/>
        <end position="68"/>
    </location>
</feature>
<name>A0A2P8HCS2_CHINA</name>
<dbReference type="InterPro" id="IPR034804">
    <property type="entry name" value="SQR/QFR_C/D"/>
</dbReference>
<evidence type="ECO:0000256" key="1">
    <source>
        <dbReference type="SAM" id="Phobius"/>
    </source>
</evidence>
<organism evidence="2 3">
    <name type="scientific">Chitinophaga niastensis</name>
    <dbReference type="NCBI Taxonomy" id="536980"/>
    <lineage>
        <taxon>Bacteria</taxon>
        <taxon>Pseudomonadati</taxon>
        <taxon>Bacteroidota</taxon>
        <taxon>Chitinophagia</taxon>
        <taxon>Chitinophagales</taxon>
        <taxon>Chitinophagaceae</taxon>
        <taxon>Chitinophaga</taxon>
    </lineage>
</organism>
<keyword evidence="1" id="KW-1133">Transmembrane helix</keyword>
<dbReference type="RefSeq" id="WP_106530876.1">
    <property type="nucleotide sequence ID" value="NZ_PYAW01000007.1"/>
</dbReference>
<dbReference type="SUPFAM" id="SSF81343">
    <property type="entry name" value="Fumarate reductase respiratory complex transmembrane subunits"/>
    <property type="match status" value="1"/>
</dbReference>
<evidence type="ECO:0000313" key="3">
    <source>
        <dbReference type="Proteomes" id="UP000240971"/>
    </source>
</evidence>
<feature type="transmembrane region" description="Helical" evidence="1">
    <location>
        <begin position="167"/>
        <end position="185"/>
    </location>
</feature>
<sequence length="203" mass="22698">MKKVHYISGILLIVFIAMHLFNHLMSLFGPGEHIYVMDRLRLIYRNVLVETLLMAACAVQIISGIQLIRNRKRQSHSAFDKLQVLTGCYLAGFLVIHLSAVFGGRLVLHLDTNFYFGAAGLNAFPANLFFIPYYSFAVLAVFGHLACVHQKKMRIALFGVSPQRQSLIMVIIGVIITGSILYGLTDGFKGQEIPKAYHILMGK</sequence>
<evidence type="ECO:0000313" key="2">
    <source>
        <dbReference type="EMBL" id="PSL43911.1"/>
    </source>
</evidence>
<dbReference type="OrthoDB" id="8114024at2"/>
<accession>A0A2P8HCS2</accession>
<dbReference type="GO" id="GO:0016020">
    <property type="term" value="C:membrane"/>
    <property type="evidence" value="ECO:0007669"/>
    <property type="project" value="InterPro"/>
</dbReference>
<dbReference type="Proteomes" id="UP000240971">
    <property type="component" value="Unassembled WGS sequence"/>
</dbReference>
<gene>
    <name evidence="2" type="ORF">CLV51_107223</name>
</gene>
<proteinExistence type="predicted"/>
<keyword evidence="1" id="KW-0472">Membrane</keyword>
<feature type="transmembrane region" description="Helical" evidence="1">
    <location>
        <begin position="128"/>
        <end position="147"/>
    </location>
</feature>
<protein>
    <submittedName>
        <fullName evidence="2">Uncharacterized protein</fullName>
    </submittedName>
</protein>